<gene>
    <name evidence="4" type="ORF">BGZ95_000327</name>
</gene>
<feature type="compositionally biased region" description="Low complexity" evidence="1">
    <location>
        <begin position="178"/>
        <end position="187"/>
    </location>
</feature>
<dbReference type="PROSITE" id="PS51257">
    <property type="entry name" value="PROKAR_LIPOPROTEIN"/>
    <property type="match status" value="1"/>
</dbReference>
<evidence type="ECO:0000259" key="3">
    <source>
        <dbReference type="Pfam" id="PF00080"/>
    </source>
</evidence>
<evidence type="ECO:0000256" key="1">
    <source>
        <dbReference type="SAM" id="MobiDB-lite"/>
    </source>
</evidence>
<evidence type="ECO:0000313" key="4">
    <source>
        <dbReference type="EMBL" id="KAG0271809.1"/>
    </source>
</evidence>
<reference evidence="4" key="1">
    <citation type="journal article" date="2020" name="Fungal Divers.">
        <title>Resolving the Mortierellaceae phylogeny through synthesis of multi-gene phylogenetics and phylogenomics.</title>
        <authorList>
            <person name="Vandepol N."/>
            <person name="Liber J."/>
            <person name="Desiro A."/>
            <person name="Na H."/>
            <person name="Kennedy M."/>
            <person name="Barry K."/>
            <person name="Grigoriev I.V."/>
            <person name="Miller A.N."/>
            <person name="O'Donnell K."/>
            <person name="Stajich J.E."/>
            <person name="Bonito G."/>
        </authorList>
    </citation>
    <scope>NUCLEOTIDE SEQUENCE</scope>
    <source>
        <strain evidence="4">NRRL 28262</strain>
    </source>
</reference>
<dbReference type="GO" id="GO:0046872">
    <property type="term" value="F:metal ion binding"/>
    <property type="evidence" value="ECO:0007669"/>
    <property type="project" value="InterPro"/>
</dbReference>
<evidence type="ECO:0000256" key="2">
    <source>
        <dbReference type="SAM" id="SignalP"/>
    </source>
</evidence>
<accession>A0AAD4H4F4</accession>
<proteinExistence type="predicted"/>
<dbReference type="PANTHER" id="PTHR20910:SF1">
    <property type="entry name" value="SUPEROXIDE DISMUTASE COPPER_ZINC BINDING DOMAIN-CONTAINING PROTEIN"/>
    <property type="match status" value="1"/>
</dbReference>
<feature type="region of interest" description="Disordered" evidence="1">
    <location>
        <begin position="168"/>
        <end position="220"/>
    </location>
</feature>
<dbReference type="InterPro" id="IPR001424">
    <property type="entry name" value="SOD_Cu_Zn_dom"/>
</dbReference>
<comment type="caution">
    <text evidence="4">The sequence shown here is derived from an EMBL/GenBank/DDBJ whole genome shotgun (WGS) entry which is preliminary data.</text>
</comment>
<dbReference type="Proteomes" id="UP001194580">
    <property type="component" value="Unassembled WGS sequence"/>
</dbReference>
<name>A0AAD4H4F4_9FUNG</name>
<keyword evidence="5" id="KW-1185">Reference proteome</keyword>
<dbReference type="GO" id="GO:0006801">
    <property type="term" value="P:superoxide metabolic process"/>
    <property type="evidence" value="ECO:0007669"/>
    <property type="project" value="InterPro"/>
</dbReference>
<protein>
    <recommendedName>
        <fullName evidence="3">Superoxide dismutase copper/zinc binding domain-containing protein</fullName>
    </recommendedName>
</protein>
<feature type="domain" description="Superoxide dismutase copper/zinc binding" evidence="3">
    <location>
        <begin position="64"/>
        <end position="154"/>
    </location>
</feature>
<feature type="compositionally biased region" description="Polar residues" evidence="1">
    <location>
        <begin position="192"/>
        <end position="215"/>
    </location>
</feature>
<dbReference type="EMBL" id="JAAAIL010001057">
    <property type="protein sequence ID" value="KAG0271809.1"/>
    <property type="molecule type" value="Genomic_DNA"/>
</dbReference>
<evidence type="ECO:0000313" key="5">
    <source>
        <dbReference type="Proteomes" id="UP001194580"/>
    </source>
</evidence>
<dbReference type="Pfam" id="PF00080">
    <property type="entry name" value="Sod_Cu"/>
    <property type="match status" value="1"/>
</dbReference>
<dbReference type="AlphaFoldDB" id="A0AAD4H4F4"/>
<keyword evidence="2" id="KW-0732">Signal</keyword>
<dbReference type="InterPro" id="IPR036423">
    <property type="entry name" value="SOD-like_Cu/Zn_dom_sf"/>
</dbReference>
<organism evidence="4 5">
    <name type="scientific">Linnemannia exigua</name>
    <dbReference type="NCBI Taxonomy" id="604196"/>
    <lineage>
        <taxon>Eukaryota</taxon>
        <taxon>Fungi</taxon>
        <taxon>Fungi incertae sedis</taxon>
        <taxon>Mucoromycota</taxon>
        <taxon>Mortierellomycotina</taxon>
        <taxon>Mortierellomycetes</taxon>
        <taxon>Mortierellales</taxon>
        <taxon>Mortierellaceae</taxon>
        <taxon>Linnemannia</taxon>
    </lineage>
</organism>
<feature type="chain" id="PRO_5042239149" description="Superoxide dismutase copper/zinc binding domain-containing protein" evidence="2">
    <location>
        <begin position="25"/>
        <end position="245"/>
    </location>
</feature>
<sequence length="245" mass="25774">MLQKTSLAVTFLAALGCLLTTTQAQIGQSQIAVINMASVGGASVMIKIEKGLTRETALLPNVGFEYHIHVKPVGPGNNCEATGGHLDDPAHPGIVPCDSKTPDRCQEGDLSGKHGNLMVTPTGELQLRYNDNQLKFTGDTTTILRRSLVIHNNGTRIACANILPASEHQPANGLPPTQGLNQQQQQDGLGGSASSTGINAMNTNNGYRARSNNGHPSEGRFMSSETMWTALGSVACGIIAALMAF</sequence>
<dbReference type="SUPFAM" id="SSF49329">
    <property type="entry name" value="Cu,Zn superoxide dismutase-like"/>
    <property type="match status" value="1"/>
</dbReference>
<dbReference type="Gene3D" id="2.60.40.200">
    <property type="entry name" value="Superoxide dismutase, copper/zinc binding domain"/>
    <property type="match status" value="1"/>
</dbReference>
<dbReference type="InterPro" id="IPR053257">
    <property type="entry name" value="Cu-only_SOD"/>
</dbReference>
<feature type="signal peptide" evidence="2">
    <location>
        <begin position="1"/>
        <end position="24"/>
    </location>
</feature>
<dbReference type="PANTHER" id="PTHR20910">
    <property type="entry name" value="AGAP001623-PA"/>
    <property type="match status" value="1"/>
</dbReference>